<dbReference type="NCBIfam" id="TIGR02274">
    <property type="entry name" value="dCTP_deam"/>
    <property type="match status" value="1"/>
</dbReference>
<dbReference type="HAMAP" id="MF_00146">
    <property type="entry name" value="dCTP_deaminase"/>
    <property type="match status" value="1"/>
</dbReference>
<dbReference type="InterPro" id="IPR033704">
    <property type="entry name" value="dUTPase_trimeric"/>
</dbReference>
<evidence type="ECO:0000256" key="3">
    <source>
        <dbReference type="HAMAP-Rule" id="MF_00146"/>
    </source>
</evidence>
<dbReference type="Pfam" id="PF22769">
    <property type="entry name" value="DCD"/>
    <property type="match status" value="1"/>
</dbReference>
<dbReference type="RefSeq" id="WP_006313830.1">
    <property type="nucleotide sequence ID" value="NZ_ARZA01000186.1"/>
</dbReference>
<feature type="site" description="Important for bifunctional activity" evidence="3">
    <location>
        <begin position="110"/>
        <end position="111"/>
    </location>
</feature>
<dbReference type="SUPFAM" id="SSF51283">
    <property type="entry name" value="dUTPase-like"/>
    <property type="match status" value="1"/>
</dbReference>
<feature type="binding site" evidence="3">
    <location>
        <begin position="96"/>
        <end position="101"/>
    </location>
    <ligand>
        <name>dCTP</name>
        <dbReference type="ChEBI" id="CHEBI:61481"/>
    </ligand>
</feature>
<comment type="function">
    <text evidence="3">Bifunctional enzyme that catalyzes both the deamination of dCTP to dUTP and the hydrolysis of dUTP to dUMP without releasing the toxic dUTP intermediate.</text>
</comment>
<dbReference type="PATRIC" id="fig|1304284.3.peg.1578"/>
<dbReference type="STRING" id="1304284.L21TH_1610"/>
<dbReference type="Proteomes" id="UP000013378">
    <property type="component" value="Unassembled WGS sequence"/>
</dbReference>
<evidence type="ECO:0000256" key="1">
    <source>
        <dbReference type="ARBA" id="ARBA00022801"/>
    </source>
</evidence>
<dbReference type="GO" id="GO:0015949">
    <property type="term" value="P:nucleobase-containing small molecule interconversion"/>
    <property type="evidence" value="ECO:0007669"/>
    <property type="project" value="TreeGrafter"/>
</dbReference>
<dbReference type="eggNOG" id="COG0717">
    <property type="taxonomic scope" value="Bacteria"/>
</dbReference>
<feature type="binding site" evidence="3">
    <location>
        <begin position="121"/>
        <end position="123"/>
    </location>
    <ligand>
        <name>dCTP</name>
        <dbReference type="ChEBI" id="CHEBI:61481"/>
    </ligand>
</feature>
<comment type="caution">
    <text evidence="4">The sequence shown here is derived from an EMBL/GenBank/DDBJ whole genome shotgun (WGS) entry which is preliminary data.</text>
</comment>
<comment type="similarity">
    <text evidence="3">Belongs to the dCTP deaminase family.</text>
</comment>
<gene>
    <name evidence="3" type="primary">dcd</name>
    <name evidence="4" type="ORF">L21TH_1610</name>
</gene>
<feature type="binding site" evidence="3">
    <location>
        <position position="159"/>
    </location>
    <ligand>
        <name>dCTP</name>
        <dbReference type="ChEBI" id="CHEBI:61481"/>
    </ligand>
</feature>
<dbReference type="InterPro" id="IPR036157">
    <property type="entry name" value="dUTPase-like_sf"/>
</dbReference>
<accession>R1CNN1</accession>
<dbReference type="UniPathway" id="UPA00610">
    <property type="reaction ID" value="UER00667"/>
</dbReference>
<comment type="catalytic activity">
    <reaction evidence="3">
        <text>dCTP + 2 H2O = dUMP + NH4(+) + diphosphate</text>
        <dbReference type="Rhea" id="RHEA:19205"/>
        <dbReference type="ChEBI" id="CHEBI:15377"/>
        <dbReference type="ChEBI" id="CHEBI:28938"/>
        <dbReference type="ChEBI" id="CHEBI:33019"/>
        <dbReference type="ChEBI" id="CHEBI:61481"/>
        <dbReference type="ChEBI" id="CHEBI:246422"/>
        <dbReference type="EC" id="3.5.4.30"/>
    </reaction>
</comment>
<dbReference type="OrthoDB" id="9780202at2"/>
<feature type="active site" description="Proton donor/acceptor" evidence="3">
    <location>
        <position position="123"/>
    </location>
</feature>
<dbReference type="GO" id="GO:0033973">
    <property type="term" value="F:dCTP deaminase (dUMP-forming) activity"/>
    <property type="evidence" value="ECO:0007669"/>
    <property type="project" value="UniProtKB-UniRule"/>
</dbReference>
<name>R1CNN1_9FIRM</name>
<dbReference type="GO" id="GO:0008829">
    <property type="term" value="F:dCTP deaminase activity"/>
    <property type="evidence" value="ECO:0007669"/>
    <property type="project" value="InterPro"/>
</dbReference>
<feature type="binding site" evidence="3">
    <location>
        <position position="142"/>
    </location>
    <ligand>
        <name>dCTP</name>
        <dbReference type="ChEBI" id="CHEBI:61481"/>
    </ligand>
</feature>
<protein>
    <recommendedName>
        <fullName evidence="3">dCTP deaminase, dUMP-forming</fullName>
        <ecNumber evidence="3">3.5.4.30</ecNumber>
    </recommendedName>
    <alternativeName>
        <fullName evidence="3">Bifunctional dCTP deaminase:dUTPase</fullName>
    </alternativeName>
    <alternativeName>
        <fullName evidence="3">DCD-DUT</fullName>
    </alternativeName>
</protein>
<keyword evidence="3" id="KW-0547">Nucleotide-binding</keyword>
<reference evidence="4 5" key="1">
    <citation type="journal article" date="2015" name="Geomicrobiol. J.">
        <title>Caldisalinibacter kiritimatiensis gen. nov., sp. nov., a moderately thermohalophilic thiosulfate-reducing bacterium from a hypersaline microbial mat.</title>
        <authorList>
            <person name="Ben Hania W."/>
            <person name="Joseph M."/>
            <person name="Fiebig A."/>
            <person name="Bunk B."/>
            <person name="Klenk H.-P."/>
            <person name="Fardeau M.-L."/>
            <person name="Spring S."/>
        </authorList>
    </citation>
    <scope>NUCLEOTIDE SEQUENCE [LARGE SCALE GENOMIC DNA]</scope>
    <source>
        <strain evidence="4 5">L21-TH-D2</strain>
    </source>
</reference>
<dbReference type="PANTHER" id="PTHR42680">
    <property type="entry name" value="DCTP DEAMINASE"/>
    <property type="match status" value="1"/>
</dbReference>
<organism evidence="4 5">
    <name type="scientific">Caldisalinibacter kiritimatiensis</name>
    <dbReference type="NCBI Taxonomy" id="1304284"/>
    <lineage>
        <taxon>Bacteria</taxon>
        <taxon>Bacillati</taxon>
        <taxon>Bacillota</taxon>
        <taxon>Tissierellia</taxon>
        <taxon>Tissierellales</taxon>
        <taxon>Thermohalobacteraceae</taxon>
        <taxon>Caldisalinibacter</taxon>
    </lineage>
</organism>
<dbReference type="EMBL" id="ARZA01000186">
    <property type="protein sequence ID" value="EOD00311.1"/>
    <property type="molecule type" value="Genomic_DNA"/>
</dbReference>
<keyword evidence="5" id="KW-1185">Reference proteome</keyword>
<dbReference type="GO" id="GO:0006226">
    <property type="term" value="P:dUMP biosynthetic process"/>
    <property type="evidence" value="ECO:0007669"/>
    <property type="project" value="UniProtKB-UniRule"/>
</dbReference>
<evidence type="ECO:0000256" key="2">
    <source>
        <dbReference type="ARBA" id="ARBA00023080"/>
    </source>
</evidence>
<evidence type="ECO:0000313" key="5">
    <source>
        <dbReference type="Proteomes" id="UP000013378"/>
    </source>
</evidence>
<dbReference type="GO" id="GO:0006229">
    <property type="term" value="P:dUTP biosynthetic process"/>
    <property type="evidence" value="ECO:0007669"/>
    <property type="project" value="InterPro"/>
</dbReference>
<dbReference type="InterPro" id="IPR011962">
    <property type="entry name" value="dCTP_deaminase"/>
</dbReference>
<feature type="binding site" evidence="3">
    <location>
        <position position="156"/>
    </location>
    <ligand>
        <name>dCTP</name>
        <dbReference type="ChEBI" id="CHEBI:61481"/>
    </ligand>
</feature>
<evidence type="ECO:0000313" key="4">
    <source>
        <dbReference type="EMBL" id="EOD00311.1"/>
    </source>
</evidence>
<dbReference type="AlphaFoldDB" id="R1CNN1"/>
<dbReference type="PANTHER" id="PTHR42680:SF3">
    <property type="entry name" value="DCTP DEAMINASE"/>
    <property type="match status" value="1"/>
</dbReference>
<comment type="pathway">
    <text evidence="3">Pyrimidine metabolism; dUMP biosynthesis; dUMP from dCTP: step 1/1.</text>
</comment>
<keyword evidence="1 3" id="KW-0378">Hydrolase</keyword>
<dbReference type="EC" id="3.5.4.30" evidence="3"/>
<proteinExistence type="inferred from homology"/>
<dbReference type="Gene3D" id="2.70.40.10">
    <property type="match status" value="1"/>
</dbReference>
<keyword evidence="2 3" id="KW-0546">Nucleotide metabolism</keyword>
<feature type="binding site" evidence="3">
    <location>
        <position position="113"/>
    </location>
    <ligand>
        <name>dCTP</name>
        <dbReference type="ChEBI" id="CHEBI:61481"/>
    </ligand>
</feature>
<comment type="subunit">
    <text evidence="3">Homotrimer.</text>
</comment>
<dbReference type="CDD" id="cd07557">
    <property type="entry name" value="trimeric_dUTPase"/>
    <property type="match status" value="1"/>
</dbReference>
<sequence length="177" mass="20173">MILSDKTIKEMLKTKELVIEPIDDEQIQPASVDLKLGTHFLKVDENSIESMSLDKEIKYVEIESNEIIIPPNSFLLATTREYIKLPNNVTAFVEGRSSIGRMGLFIQNAGWVDPGFEGEITLELYNANRLPIKLISGRRICQLVFAFMDKEAENPYRGKYQGQRKATGSRVFMDVDR</sequence>
<dbReference type="GO" id="GO:0000166">
    <property type="term" value="F:nucleotide binding"/>
    <property type="evidence" value="ECO:0007669"/>
    <property type="project" value="UniProtKB-KW"/>
</dbReference>
<feature type="binding site" evidence="3">
    <location>
        <position position="163"/>
    </location>
    <ligand>
        <name>dCTP</name>
        <dbReference type="ChEBI" id="CHEBI:61481"/>
    </ligand>
</feature>